<dbReference type="Proteomes" id="UP000515163">
    <property type="component" value="Unplaced"/>
</dbReference>
<evidence type="ECO:0000256" key="2">
    <source>
        <dbReference type="PIRSR" id="PIRSR000463-1"/>
    </source>
</evidence>
<feature type="domain" description="Glycosyl hydrolase family 13 catalytic" evidence="3">
    <location>
        <begin position="221"/>
        <end position="525"/>
    </location>
</feature>
<dbReference type="FunFam" id="2.60.40.10:FF:000250">
    <property type="entry name" value="1,4-alpha-glucan-branching enzyme, chloroplastic/amyloplastic"/>
    <property type="match status" value="1"/>
</dbReference>
<dbReference type="GO" id="GO:0004553">
    <property type="term" value="F:hydrolase activity, hydrolyzing O-glycosyl compounds"/>
    <property type="evidence" value="ECO:0007669"/>
    <property type="project" value="InterPro"/>
</dbReference>
<sequence length="534" mass="61174">MKRVKVVRHNLSEVISKGMAVDSVVPHLSRFLHDDPWVQPFVGEIERRYKCFQSIKGDIEKHEGSLDAFSRGYEKFGITRTAEGQMYREWAPGAHGVFLIGDFNDWNRISHPCTKNEFGIWELNLPNKSDGTPVIAHGSKVKVGIQLASGEIVDRISPWIKYAVAPEDNILYEGVHWDPPEPYCFKHPRPKPLKSLRIYEAHVGISSNKPQVASYKHFTKHVIPRIKYLGYNSIQLMAIMEHAYYACFGYQVTNFFAVSSRYGTPDELKELIDTAHGEGIVVLLDIVHSHSAKNVMDGINEFDGTQSCYFHDGHRGVHTLWDSRLFDYTKWEVLRFLLSNLRWFIEAYKFDGFRFDGVTSMIYHDHGLGHGFSGGYPDFFGLGVDTESLIYLMLANDMLHTVFPEVITIAEEVSGMPGLCRPINEGGGGFDYRLGMAIPDMWIKVLKSTKDEDWKMQDIVWQLINRRHNEKTIAYAESHDQALVGDKTISFWLMDKEMYTHMSVTSPLTHIIDRGIALHKMIRFVFGSTVKKER</sequence>
<dbReference type="OrthoDB" id="196493at2759"/>
<dbReference type="GeneID" id="116300890"/>
<keyword evidence="1" id="KW-0328">Glycosyltransferase</keyword>
<keyword evidence="4" id="KW-1185">Reference proteome</keyword>
<dbReference type="CDD" id="cd11321">
    <property type="entry name" value="AmyAc_bac_euk_BE"/>
    <property type="match status" value="1"/>
</dbReference>
<dbReference type="Gene3D" id="3.20.20.80">
    <property type="entry name" value="Glycosidases"/>
    <property type="match status" value="1"/>
</dbReference>
<dbReference type="PIRSF" id="PIRSF000463">
    <property type="entry name" value="GlgB"/>
    <property type="match status" value="1"/>
</dbReference>
<dbReference type="InterPro" id="IPR017853">
    <property type="entry name" value="GH"/>
</dbReference>
<feature type="active site" description="Nucleophile" evidence="2">
    <location>
        <position position="356"/>
    </location>
</feature>
<dbReference type="InterPro" id="IPR014756">
    <property type="entry name" value="Ig_E-set"/>
</dbReference>
<dbReference type="PANTHER" id="PTHR43651:SF3">
    <property type="entry name" value="1,4-ALPHA-GLUCAN-BRANCHING ENZYME"/>
    <property type="match status" value="1"/>
</dbReference>
<dbReference type="RefSeq" id="XP_031565716.1">
    <property type="nucleotide sequence ID" value="XM_031709856.1"/>
</dbReference>
<dbReference type="FunCoup" id="A0A6P8IG85">
    <property type="interactions" value="712"/>
</dbReference>
<dbReference type="SUPFAM" id="SSF81296">
    <property type="entry name" value="E set domains"/>
    <property type="match status" value="1"/>
</dbReference>
<dbReference type="Pfam" id="PF00128">
    <property type="entry name" value="Alpha-amylase"/>
    <property type="match status" value="1"/>
</dbReference>
<dbReference type="AlphaFoldDB" id="A0A6P8IG85"/>
<dbReference type="KEGG" id="aten:116300890"/>
<protein>
    <submittedName>
        <fullName evidence="5">1,4-alpha-glucan-branching enzyme-like isoform X1</fullName>
    </submittedName>
</protein>
<keyword evidence="1" id="KW-0808">Transferase</keyword>
<dbReference type="SUPFAM" id="SSF51445">
    <property type="entry name" value="(Trans)glycosidases"/>
    <property type="match status" value="1"/>
</dbReference>
<dbReference type="Gene3D" id="2.60.40.10">
    <property type="entry name" value="Immunoglobulins"/>
    <property type="match status" value="1"/>
</dbReference>
<gene>
    <name evidence="5" type="primary">LOC116300890</name>
</gene>
<dbReference type="InParanoid" id="A0A6P8IG85"/>
<proteinExistence type="predicted"/>
<dbReference type="Pfam" id="PF02922">
    <property type="entry name" value="CBM_48"/>
    <property type="match status" value="1"/>
</dbReference>
<evidence type="ECO:0000259" key="3">
    <source>
        <dbReference type="SMART" id="SM00642"/>
    </source>
</evidence>
<dbReference type="GO" id="GO:0005737">
    <property type="term" value="C:cytoplasm"/>
    <property type="evidence" value="ECO:0007669"/>
    <property type="project" value="TreeGrafter"/>
</dbReference>
<evidence type="ECO:0000313" key="4">
    <source>
        <dbReference type="Proteomes" id="UP000515163"/>
    </source>
</evidence>
<dbReference type="InterPro" id="IPR004193">
    <property type="entry name" value="Glyco_hydro_13_N"/>
</dbReference>
<dbReference type="InterPro" id="IPR037439">
    <property type="entry name" value="Branching_enzy"/>
</dbReference>
<dbReference type="PANTHER" id="PTHR43651">
    <property type="entry name" value="1,4-ALPHA-GLUCAN-BRANCHING ENZYME"/>
    <property type="match status" value="1"/>
</dbReference>
<dbReference type="CDD" id="cd02854">
    <property type="entry name" value="E_set_GBE_euk_N"/>
    <property type="match status" value="1"/>
</dbReference>
<evidence type="ECO:0000313" key="5">
    <source>
        <dbReference type="RefSeq" id="XP_031565716.1"/>
    </source>
</evidence>
<accession>A0A6P8IG85</accession>
<reference evidence="5" key="1">
    <citation type="submission" date="2025-08" db="UniProtKB">
        <authorList>
            <consortium name="RefSeq"/>
        </authorList>
    </citation>
    <scope>IDENTIFICATION</scope>
    <source>
        <tissue evidence="5">Tentacle</tissue>
    </source>
</reference>
<name>A0A6P8IG85_ACTTE</name>
<dbReference type="SMART" id="SM00642">
    <property type="entry name" value="Aamy"/>
    <property type="match status" value="1"/>
</dbReference>
<dbReference type="GO" id="GO:0003844">
    <property type="term" value="F:1,4-alpha-glucan branching enzyme activity"/>
    <property type="evidence" value="ECO:0007669"/>
    <property type="project" value="InterPro"/>
</dbReference>
<dbReference type="InterPro" id="IPR006047">
    <property type="entry name" value="GH13_cat_dom"/>
</dbReference>
<evidence type="ECO:0000256" key="1">
    <source>
        <dbReference type="ARBA" id="ARBA00022676"/>
    </source>
</evidence>
<dbReference type="InterPro" id="IPR013783">
    <property type="entry name" value="Ig-like_fold"/>
</dbReference>
<dbReference type="GO" id="GO:0005978">
    <property type="term" value="P:glycogen biosynthetic process"/>
    <property type="evidence" value="ECO:0007669"/>
    <property type="project" value="InterPro"/>
</dbReference>
<organism evidence="4 5">
    <name type="scientific">Actinia tenebrosa</name>
    <name type="common">Australian red waratah sea anemone</name>
    <dbReference type="NCBI Taxonomy" id="6105"/>
    <lineage>
        <taxon>Eukaryota</taxon>
        <taxon>Metazoa</taxon>
        <taxon>Cnidaria</taxon>
        <taxon>Anthozoa</taxon>
        <taxon>Hexacorallia</taxon>
        <taxon>Actiniaria</taxon>
        <taxon>Actiniidae</taxon>
        <taxon>Actinia</taxon>
    </lineage>
</organism>
<feature type="active site" description="Proton donor" evidence="2">
    <location>
        <position position="411"/>
    </location>
</feature>